<protein>
    <submittedName>
        <fullName evidence="2">60S ribosomal protein L14-like</fullName>
    </submittedName>
</protein>
<evidence type="ECO:0000256" key="1">
    <source>
        <dbReference type="SAM" id="MobiDB-lite"/>
    </source>
</evidence>
<name>A0A6F9DRN9_9ASCI</name>
<dbReference type="GO" id="GO:0005840">
    <property type="term" value="C:ribosome"/>
    <property type="evidence" value="ECO:0007669"/>
    <property type="project" value="UniProtKB-KW"/>
</dbReference>
<accession>A0A6F9DRN9</accession>
<dbReference type="AlphaFoldDB" id="A0A6F9DRN9"/>
<feature type="compositionally biased region" description="Basic residues" evidence="1">
    <location>
        <begin position="1"/>
        <end position="10"/>
    </location>
</feature>
<evidence type="ECO:0000313" key="2">
    <source>
        <dbReference type="EMBL" id="CAB3265700.1"/>
    </source>
</evidence>
<keyword evidence="2" id="KW-0687">Ribonucleoprotein</keyword>
<sequence length="25" mass="2929">MKLKQKRRRIIASELNKMKKAAKAS</sequence>
<feature type="region of interest" description="Disordered" evidence="1">
    <location>
        <begin position="1"/>
        <end position="25"/>
    </location>
</feature>
<gene>
    <name evidence="2" type="primary">Rpl14-002</name>
</gene>
<dbReference type="EMBL" id="LR789838">
    <property type="protein sequence ID" value="CAB3265700.1"/>
    <property type="molecule type" value="mRNA"/>
</dbReference>
<proteinExistence type="evidence at transcript level"/>
<keyword evidence="2" id="KW-0689">Ribosomal protein</keyword>
<reference evidence="2" key="1">
    <citation type="submission" date="2020-04" db="EMBL/GenBank/DDBJ databases">
        <authorList>
            <person name="Neveu A P."/>
        </authorList>
    </citation>
    <scope>NUCLEOTIDE SEQUENCE</scope>
    <source>
        <tissue evidence="2">Whole embryo</tissue>
    </source>
</reference>
<organism evidence="2">
    <name type="scientific">Phallusia mammillata</name>
    <dbReference type="NCBI Taxonomy" id="59560"/>
    <lineage>
        <taxon>Eukaryota</taxon>
        <taxon>Metazoa</taxon>
        <taxon>Chordata</taxon>
        <taxon>Tunicata</taxon>
        <taxon>Ascidiacea</taxon>
        <taxon>Phlebobranchia</taxon>
        <taxon>Ascidiidae</taxon>
        <taxon>Phallusia</taxon>
    </lineage>
</organism>